<dbReference type="InterPro" id="IPR000731">
    <property type="entry name" value="SSD"/>
</dbReference>
<dbReference type="AlphaFoldDB" id="A0A811JS72"/>
<feature type="transmembrane region" description="Helical" evidence="9">
    <location>
        <begin position="773"/>
        <end position="796"/>
    </location>
</feature>
<dbReference type="InterPro" id="IPR003392">
    <property type="entry name" value="PTHD_SSD"/>
</dbReference>
<dbReference type="Pfam" id="PF02460">
    <property type="entry name" value="Patched"/>
    <property type="match status" value="1"/>
</dbReference>
<evidence type="ECO:0000256" key="4">
    <source>
        <dbReference type="ARBA" id="ARBA00022692"/>
    </source>
</evidence>
<evidence type="ECO:0000256" key="6">
    <source>
        <dbReference type="ARBA" id="ARBA00023136"/>
    </source>
</evidence>
<protein>
    <recommendedName>
        <fullName evidence="10">SSD domain-containing protein</fullName>
    </recommendedName>
</protein>
<feature type="transmembrane region" description="Helical" evidence="9">
    <location>
        <begin position="879"/>
        <end position="902"/>
    </location>
</feature>
<feature type="transmembrane region" description="Helical" evidence="9">
    <location>
        <begin position="356"/>
        <end position="379"/>
    </location>
</feature>
<dbReference type="OrthoDB" id="6510177at2759"/>
<evidence type="ECO:0000256" key="5">
    <source>
        <dbReference type="ARBA" id="ARBA00022989"/>
    </source>
</evidence>
<feature type="compositionally biased region" description="Basic and acidic residues" evidence="8">
    <location>
        <begin position="1"/>
        <end position="11"/>
    </location>
</feature>
<keyword evidence="5 9" id="KW-1133">Transmembrane helix</keyword>
<comment type="caution">
    <text evidence="11">The sequence shown here is derived from an EMBL/GenBank/DDBJ whole genome shotgun (WGS) entry which is preliminary data.</text>
</comment>
<evidence type="ECO:0000313" key="11">
    <source>
        <dbReference type="EMBL" id="CAD5206116.1"/>
    </source>
</evidence>
<evidence type="ECO:0000256" key="3">
    <source>
        <dbReference type="ARBA" id="ARBA00022475"/>
    </source>
</evidence>
<dbReference type="GO" id="GO:0030659">
    <property type="term" value="C:cytoplasmic vesicle membrane"/>
    <property type="evidence" value="ECO:0007669"/>
    <property type="project" value="TreeGrafter"/>
</dbReference>
<dbReference type="FunFam" id="1.20.1640.10:FF:000013">
    <property type="entry name" value="PaTched Related family"/>
    <property type="match status" value="1"/>
</dbReference>
<accession>A0A811JS72</accession>
<comment type="subcellular location">
    <subcellularLocation>
        <location evidence="1">Cell membrane</location>
        <topology evidence="1">Multi-pass membrane protein</topology>
    </subcellularLocation>
</comment>
<evidence type="ECO:0000259" key="10">
    <source>
        <dbReference type="PROSITE" id="PS50156"/>
    </source>
</evidence>
<proteinExistence type="inferred from homology"/>
<evidence type="ECO:0000256" key="7">
    <source>
        <dbReference type="ARBA" id="ARBA00023180"/>
    </source>
</evidence>
<feature type="compositionally biased region" description="Low complexity" evidence="8">
    <location>
        <begin position="12"/>
        <end position="21"/>
    </location>
</feature>
<dbReference type="SUPFAM" id="SSF82866">
    <property type="entry name" value="Multidrug efflux transporter AcrB transmembrane domain"/>
    <property type="match status" value="2"/>
</dbReference>
<dbReference type="GO" id="GO:0018996">
    <property type="term" value="P:molting cycle, collagen and cuticulin-based cuticle"/>
    <property type="evidence" value="ECO:0007669"/>
    <property type="project" value="TreeGrafter"/>
</dbReference>
<evidence type="ECO:0000256" key="8">
    <source>
        <dbReference type="SAM" id="MobiDB-lite"/>
    </source>
</evidence>
<name>A0A811JS72_9BILA</name>
<dbReference type="EMBL" id="CAJFCW020000001">
    <property type="protein sequence ID" value="CAG9080568.1"/>
    <property type="molecule type" value="Genomic_DNA"/>
</dbReference>
<sequence length="913" mass="103458">MTNRLTVEKPTDSTSDAASVGASSAGSETRLIKAVHSIYKRWAFFIVNNTFKVITACTILTLICTVKILLSKQHNDITGYTPYGARSLLERDIRNEFFDQNGIGVAIMVLAEPKHGVDILKPEYLEELVRIDDFVRTNFTILNHFTNKTENFDEFCSNFCKLNEPLRNYYNGLKLQLTAENNKEPMNDRISLHYPKIDVYGQKINIQQSIFGIHFKNETKPTDYTNLEYAEMAALIYKSEREGGWSDDELKEYETAISDYFENEYKSKNLHVMTISTTYVESEIVRAGLTMLPFLLIGFTIMCIVSSTTVLLSAVYFQQVSIHKISLAVMACVCPFMASGTALGLMFFAGIRYGSILLVTPFLVLAIGVDDAYLMIHAWQRVSKQMRENPTPEDCVAHRLSLVLIDTGPAILISALTNILADAVGSFTGSPEVTLLCAGNMASIFIDFIYQITFYTSVMAIVGHFEMRDEQRMRFKLSIPIGAAESTKHAVQIVPARKSKQPSGKFHQKVKTHFNKFVITYVDVITNTVVAIFVCILWALFLVHSVYWLTKFEVNLTTKKMFASDSPLLAIDHRREEQIVPYYTVITVFVNNPGDLGDPARVENLYKLVTELESFPESWGTESTSLWLTDFLAFEEQSDQLEEEEDTTVQMGNRTKYRADDIPTFLEWPEYDWWKGFLKLKQENNHTILESFFFTTAYQGDHLKSWSERSRLLQRWRAVTDRYPQFNTTSYQDEGIFLDLIDNMPTDAWQSALATLVCMAFVCFIFMYNTYSVLVASAVIASIMTGMLGTLCWEGVTMDPIMMAAMVISIGFSVDIPAHVSYHFHSAGFENPNLSVKDRLILTLSSVGFPAIQASFSTNLVVFSLLFVPLYMAQVFVKIMFLCIVLTIIHSLVMLPAIFSLIEKISGSFRKAN</sequence>
<organism evidence="11 12">
    <name type="scientific">Bursaphelenchus okinawaensis</name>
    <dbReference type="NCBI Taxonomy" id="465554"/>
    <lineage>
        <taxon>Eukaryota</taxon>
        <taxon>Metazoa</taxon>
        <taxon>Ecdysozoa</taxon>
        <taxon>Nematoda</taxon>
        <taxon>Chromadorea</taxon>
        <taxon>Rhabditida</taxon>
        <taxon>Tylenchina</taxon>
        <taxon>Tylenchomorpha</taxon>
        <taxon>Aphelenchoidea</taxon>
        <taxon>Aphelenchoididae</taxon>
        <taxon>Bursaphelenchus</taxon>
    </lineage>
</organism>
<dbReference type="Gene3D" id="1.20.1640.10">
    <property type="entry name" value="Multidrug efflux transporter AcrB transmembrane domain"/>
    <property type="match status" value="2"/>
</dbReference>
<evidence type="ECO:0000313" key="12">
    <source>
        <dbReference type="Proteomes" id="UP000614601"/>
    </source>
</evidence>
<reference evidence="11" key="1">
    <citation type="submission" date="2020-09" db="EMBL/GenBank/DDBJ databases">
        <authorList>
            <person name="Kikuchi T."/>
        </authorList>
    </citation>
    <scope>NUCLEOTIDE SEQUENCE</scope>
    <source>
        <strain evidence="11">SH1</strain>
    </source>
</reference>
<dbReference type="PANTHER" id="PTHR10796">
    <property type="entry name" value="PATCHED-RELATED"/>
    <property type="match status" value="1"/>
</dbReference>
<feature type="transmembrane region" description="Helical" evidence="9">
    <location>
        <begin position="400"/>
        <end position="421"/>
    </location>
</feature>
<feature type="transmembrane region" description="Helical" evidence="9">
    <location>
        <begin position="840"/>
        <end position="867"/>
    </location>
</feature>
<feature type="region of interest" description="Disordered" evidence="8">
    <location>
        <begin position="1"/>
        <end position="21"/>
    </location>
</feature>
<evidence type="ECO:0000256" key="9">
    <source>
        <dbReference type="SAM" id="Phobius"/>
    </source>
</evidence>
<dbReference type="EMBL" id="CAJFDH010000001">
    <property type="protein sequence ID" value="CAD5206116.1"/>
    <property type="molecule type" value="Genomic_DNA"/>
</dbReference>
<comment type="similarity">
    <text evidence="2">Belongs to the patched family.</text>
</comment>
<evidence type="ECO:0000256" key="2">
    <source>
        <dbReference type="ARBA" id="ARBA00005585"/>
    </source>
</evidence>
<keyword evidence="6 9" id="KW-0472">Membrane</keyword>
<feature type="domain" description="SSD" evidence="10">
    <location>
        <begin position="298"/>
        <end position="461"/>
    </location>
</feature>
<keyword evidence="3" id="KW-1003">Cell membrane</keyword>
<feature type="transmembrane region" description="Helical" evidence="9">
    <location>
        <begin position="327"/>
        <end position="350"/>
    </location>
</feature>
<feature type="transmembrane region" description="Helical" evidence="9">
    <location>
        <begin position="291"/>
        <end position="315"/>
    </location>
</feature>
<dbReference type="GO" id="GO:0005886">
    <property type="term" value="C:plasma membrane"/>
    <property type="evidence" value="ECO:0007669"/>
    <property type="project" value="UniProtKB-SubCell"/>
</dbReference>
<dbReference type="Proteomes" id="UP000783686">
    <property type="component" value="Unassembled WGS sequence"/>
</dbReference>
<dbReference type="GO" id="GO:0006897">
    <property type="term" value="P:endocytosis"/>
    <property type="evidence" value="ECO:0007669"/>
    <property type="project" value="TreeGrafter"/>
</dbReference>
<evidence type="ECO:0000256" key="1">
    <source>
        <dbReference type="ARBA" id="ARBA00004651"/>
    </source>
</evidence>
<keyword evidence="12" id="KW-1185">Reference proteome</keyword>
<dbReference type="PROSITE" id="PS50156">
    <property type="entry name" value="SSD"/>
    <property type="match status" value="1"/>
</dbReference>
<dbReference type="Proteomes" id="UP000614601">
    <property type="component" value="Unassembled WGS sequence"/>
</dbReference>
<feature type="transmembrane region" description="Helical" evidence="9">
    <location>
        <begin position="441"/>
        <end position="465"/>
    </location>
</feature>
<gene>
    <name evidence="11" type="ORF">BOKJ2_LOCUS800</name>
</gene>
<feature type="transmembrane region" description="Helical" evidence="9">
    <location>
        <begin position="518"/>
        <end position="541"/>
    </location>
</feature>
<dbReference type="PANTHER" id="PTHR10796:SF88">
    <property type="entry name" value="SSD DOMAIN-CONTAINING PROTEIN"/>
    <property type="match status" value="1"/>
</dbReference>
<feature type="transmembrane region" description="Helical" evidence="9">
    <location>
        <begin position="748"/>
        <end position="766"/>
    </location>
</feature>
<keyword evidence="4 9" id="KW-0812">Transmembrane</keyword>
<keyword evidence="7" id="KW-0325">Glycoprotein</keyword>
<dbReference type="InterPro" id="IPR051697">
    <property type="entry name" value="Patched_domain-protein"/>
</dbReference>